<evidence type="ECO:0000313" key="15">
    <source>
        <dbReference type="EMBL" id="OUI79440.1"/>
    </source>
</evidence>
<dbReference type="AlphaFoldDB" id="A0A251ZXP0"/>
<evidence type="ECO:0000256" key="9">
    <source>
        <dbReference type="ARBA" id="ARBA00042745"/>
    </source>
</evidence>
<evidence type="ECO:0000256" key="10">
    <source>
        <dbReference type="ARBA" id="ARBA00048970"/>
    </source>
</evidence>
<comment type="catalytic activity">
    <reaction evidence="10 11">
        <text>uridine(2552) in 23S rRNA + S-adenosyl-L-methionine = 2'-O-methyluridine(2552) in 23S rRNA + S-adenosyl-L-homocysteine + H(+)</text>
        <dbReference type="Rhea" id="RHEA:42720"/>
        <dbReference type="Rhea" id="RHEA-COMP:10202"/>
        <dbReference type="Rhea" id="RHEA-COMP:10203"/>
        <dbReference type="ChEBI" id="CHEBI:15378"/>
        <dbReference type="ChEBI" id="CHEBI:57856"/>
        <dbReference type="ChEBI" id="CHEBI:59789"/>
        <dbReference type="ChEBI" id="CHEBI:65315"/>
        <dbReference type="ChEBI" id="CHEBI:74478"/>
        <dbReference type="EC" id="2.1.1.166"/>
    </reaction>
</comment>
<evidence type="ECO:0000256" key="7">
    <source>
        <dbReference type="ARBA" id="ARBA00041129"/>
    </source>
</evidence>
<dbReference type="Pfam" id="PF01728">
    <property type="entry name" value="FtsJ"/>
    <property type="match status" value="1"/>
</dbReference>
<evidence type="ECO:0000256" key="12">
    <source>
        <dbReference type="PIRSR" id="PIRSR005461-1"/>
    </source>
</evidence>
<keyword evidence="4 11" id="KW-0949">S-adenosyl-L-methionine</keyword>
<evidence type="ECO:0000256" key="4">
    <source>
        <dbReference type="ARBA" id="ARBA00022691"/>
    </source>
</evidence>
<dbReference type="Gene3D" id="3.40.50.150">
    <property type="entry name" value="Vaccinia Virus protein VP39"/>
    <property type="match status" value="1"/>
</dbReference>
<dbReference type="GO" id="GO:0008650">
    <property type="term" value="F:rRNA (uridine-2'-O-)-methyltransferase activity"/>
    <property type="evidence" value="ECO:0007669"/>
    <property type="project" value="UniProtKB-UniRule"/>
</dbReference>
<dbReference type="PANTHER" id="PTHR10920:SF18">
    <property type="entry name" value="RRNA METHYLTRANSFERASE 2, MITOCHONDRIAL"/>
    <property type="match status" value="1"/>
</dbReference>
<feature type="binding site" evidence="11">
    <location>
        <position position="124"/>
    </location>
    <ligand>
        <name>S-adenosyl-L-methionine</name>
        <dbReference type="ChEBI" id="CHEBI:59789"/>
    </ligand>
</feature>
<dbReference type="HAMAP" id="MF_01547">
    <property type="entry name" value="RNA_methyltr_E"/>
    <property type="match status" value="1"/>
</dbReference>
<dbReference type="RefSeq" id="WP_008853832.1">
    <property type="nucleotide sequence ID" value="NZ_JOPB01000001.1"/>
</dbReference>
<evidence type="ECO:0000256" key="11">
    <source>
        <dbReference type="HAMAP-Rule" id="MF_01547"/>
    </source>
</evidence>
<evidence type="ECO:0000256" key="1">
    <source>
        <dbReference type="ARBA" id="ARBA00022552"/>
    </source>
</evidence>
<protein>
    <recommendedName>
        <fullName evidence="7 11">Ribosomal RNA large subunit methyltransferase E</fullName>
        <ecNumber evidence="6 11">2.1.1.166</ecNumber>
    </recommendedName>
    <alternativeName>
        <fullName evidence="9 11">23S rRNA Um2552 methyltransferase</fullName>
    </alternativeName>
    <alternativeName>
        <fullName evidence="8 11">rRNA (uridine-2'-O-)-methyltransferase</fullName>
    </alternativeName>
</protein>
<dbReference type="PANTHER" id="PTHR10920">
    <property type="entry name" value="RIBOSOMAL RNA METHYLTRANSFERASE"/>
    <property type="match status" value="1"/>
</dbReference>
<keyword evidence="16" id="KW-1185">Reference proteome</keyword>
<evidence type="ECO:0000256" key="6">
    <source>
        <dbReference type="ARBA" id="ARBA00038861"/>
    </source>
</evidence>
<evidence type="ECO:0000256" key="5">
    <source>
        <dbReference type="ARBA" id="ARBA00037569"/>
    </source>
</evidence>
<keyword evidence="2 11" id="KW-0489">Methyltransferase</keyword>
<keyword evidence="1 11" id="KW-0698">rRNA processing</keyword>
<feature type="binding site" evidence="11">
    <location>
        <position position="148"/>
    </location>
    <ligand>
        <name>S-adenosyl-L-methionine</name>
        <dbReference type="ChEBI" id="CHEBI:59789"/>
    </ligand>
</feature>
<gene>
    <name evidence="11" type="primary">rlmE</name>
    <name evidence="11" type="synonym">ftsJ</name>
    <name evidence="11" type="synonym">rrmJ</name>
    <name evidence="15" type="ORF">HK18_02445</name>
</gene>
<evidence type="ECO:0000256" key="8">
    <source>
        <dbReference type="ARBA" id="ARBA00041995"/>
    </source>
</evidence>
<evidence type="ECO:0000313" key="16">
    <source>
        <dbReference type="Proteomes" id="UP000194946"/>
    </source>
</evidence>
<feature type="domain" description="Ribosomal RNA methyltransferase FtsJ" evidence="14">
    <location>
        <begin position="58"/>
        <end position="231"/>
    </location>
</feature>
<organism evidence="15 16">
    <name type="scientific">Commensalibacter intestini</name>
    <dbReference type="NCBI Taxonomy" id="479936"/>
    <lineage>
        <taxon>Bacteria</taxon>
        <taxon>Pseudomonadati</taxon>
        <taxon>Pseudomonadota</taxon>
        <taxon>Alphaproteobacteria</taxon>
        <taxon>Acetobacterales</taxon>
        <taxon>Acetobacteraceae</taxon>
    </lineage>
</organism>
<proteinExistence type="inferred from homology"/>
<evidence type="ECO:0000256" key="13">
    <source>
        <dbReference type="SAM" id="MobiDB-lite"/>
    </source>
</evidence>
<feature type="binding site" evidence="11">
    <location>
        <position position="108"/>
    </location>
    <ligand>
        <name>S-adenosyl-L-methionine</name>
        <dbReference type="ChEBI" id="CHEBI:59789"/>
    </ligand>
</feature>
<comment type="similarity">
    <text evidence="11">Belongs to the class I-like SAM-binding methyltransferase superfamily. RNA methyltransferase RlmE family.</text>
</comment>
<name>A0A251ZXP0_9PROT</name>
<keyword evidence="3 11" id="KW-0808">Transferase</keyword>
<sequence length="236" mass="25972">MDEKSANSNSPKKKTSRFSTAGLTVKLKKSHGRSTSQQRWLTRQLNDPYVRAAQQQGWRSRAAFKLIELDEKFKFLRPGLKVVDLGAAPGGWSQVAVFRKATKVVGIDLLAVDPIPGAEIIQGDFTDPENMDILINKLGGKADLVMSDMAPNTTGHAATDHIRIIDLTKDALIFALDILNLQGIFIAKVFQGGSEKEMLDTLKKSFKVVKHAKPPASRKESKELYVIATGFKGKPE</sequence>
<comment type="subcellular location">
    <subcellularLocation>
        <location evidence="11">Cytoplasm</location>
    </subcellularLocation>
</comment>
<dbReference type="PIRSF" id="PIRSF005461">
    <property type="entry name" value="23S_rRNA_mtase"/>
    <property type="match status" value="1"/>
</dbReference>
<dbReference type="InterPro" id="IPR050082">
    <property type="entry name" value="RNA_methyltr_RlmE"/>
</dbReference>
<dbReference type="InterPro" id="IPR015507">
    <property type="entry name" value="rRNA-MeTfrase_E"/>
</dbReference>
<feature type="binding site" evidence="11">
    <location>
        <position position="90"/>
    </location>
    <ligand>
        <name>S-adenosyl-L-methionine</name>
        <dbReference type="ChEBI" id="CHEBI:59789"/>
    </ligand>
</feature>
<comment type="function">
    <text evidence="5 11">Specifically methylates the uridine in position 2552 of 23S rRNA at the 2'-O position of the ribose in the fully assembled 50S ribosomal subunit.</text>
</comment>
<evidence type="ECO:0000256" key="3">
    <source>
        <dbReference type="ARBA" id="ARBA00022679"/>
    </source>
</evidence>
<dbReference type="EC" id="2.1.1.166" evidence="6 11"/>
<dbReference type="InterPro" id="IPR002877">
    <property type="entry name" value="RNA_MeTrfase_FtsJ_dom"/>
</dbReference>
<accession>A0A251ZXP0</accession>
<feature type="active site" description="Proton acceptor" evidence="11 12">
    <location>
        <position position="188"/>
    </location>
</feature>
<dbReference type="InterPro" id="IPR029063">
    <property type="entry name" value="SAM-dependent_MTases_sf"/>
</dbReference>
<dbReference type="GO" id="GO:0005737">
    <property type="term" value="C:cytoplasm"/>
    <property type="evidence" value="ECO:0007669"/>
    <property type="project" value="UniProtKB-SubCell"/>
</dbReference>
<dbReference type="EMBL" id="JOPB01000001">
    <property type="protein sequence ID" value="OUI79440.1"/>
    <property type="molecule type" value="Genomic_DNA"/>
</dbReference>
<evidence type="ECO:0000259" key="14">
    <source>
        <dbReference type="Pfam" id="PF01728"/>
    </source>
</evidence>
<reference evidence="16" key="1">
    <citation type="submission" date="2014-06" db="EMBL/GenBank/DDBJ databases">
        <authorList>
            <person name="Winans N.J."/>
            <person name="Newell P.D."/>
            <person name="Douglas A.E."/>
        </authorList>
    </citation>
    <scope>NUCLEOTIDE SEQUENCE [LARGE SCALE GENOMIC DNA]</scope>
    <source>
        <strain evidence="16">DmL_052</strain>
    </source>
</reference>
<evidence type="ECO:0000256" key="2">
    <source>
        <dbReference type="ARBA" id="ARBA00022603"/>
    </source>
</evidence>
<feature type="binding site" evidence="11">
    <location>
        <position position="92"/>
    </location>
    <ligand>
        <name>S-adenosyl-L-methionine</name>
        <dbReference type="ChEBI" id="CHEBI:59789"/>
    </ligand>
</feature>
<feature type="region of interest" description="Disordered" evidence="13">
    <location>
        <begin position="1"/>
        <end position="39"/>
    </location>
</feature>
<dbReference type="SUPFAM" id="SSF53335">
    <property type="entry name" value="S-adenosyl-L-methionine-dependent methyltransferases"/>
    <property type="match status" value="1"/>
</dbReference>
<keyword evidence="11" id="KW-0963">Cytoplasm</keyword>
<comment type="caution">
    <text evidence="15">The sequence shown here is derived from an EMBL/GenBank/DDBJ whole genome shotgun (WGS) entry which is preliminary data.</text>
</comment>
<dbReference type="Proteomes" id="UP000194946">
    <property type="component" value="Unassembled WGS sequence"/>
</dbReference>
<feature type="compositionally biased region" description="Polar residues" evidence="13">
    <location>
        <begin position="1"/>
        <end position="10"/>
    </location>
</feature>